<dbReference type="EMBL" id="SDJQ01000014">
    <property type="protein sequence ID" value="RXR33414.1"/>
    <property type="molecule type" value="Genomic_DNA"/>
</dbReference>
<accession>A0A4Q1KW02</accession>
<dbReference type="EMBL" id="SDJR01000005">
    <property type="protein sequence ID" value="RXR25848.1"/>
    <property type="molecule type" value="Genomic_DNA"/>
</dbReference>
<gene>
    <name evidence="2" type="ORF">EQW73_10160</name>
    <name evidence="3" type="ORF">EQW78_11620</name>
</gene>
<evidence type="ECO:0000313" key="3">
    <source>
        <dbReference type="EMBL" id="RXR33414.1"/>
    </source>
</evidence>
<evidence type="ECO:0000313" key="2">
    <source>
        <dbReference type="EMBL" id="RXR25848.1"/>
    </source>
</evidence>
<proteinExistence type="predicted"/>
<sequence>MTKLSTLLDQIDAGSVLLPEFQRGYVWNREQVRGLMRSLYLDYPVGSLLVWEAETDPGAVRGDQPAASGVRQLLLDGQQRMTSLYGVLRGRPPAFFEGNEKAFTGLRFNVRSESFEFYAPAKMRHEATWVDVSELFATGGLQKATAQLQAALPNDEFLEALTRLMKLQGILGKEFHLEKIAGSTWSIDMVVDLFNKVNSGGTKLSKGDLALARISAADPSARSDLRAMLSVWEQAGYAFSLDWLLRNVNAVATGRAAFSFLAQVSSEEFRAARNQATQHVGTFLDAVQGRLGLDHDRVLMGRYAIPVVTRHLALQGGSFADARERDLALYWYVQQALWGRFTGSVETVLAREFEIAERDGVAGLVESLRRWRGGNLTIAPHDFEGAGVGSRFYPLLYLMTRVLEARDFGTGNPLKREMLGRLSSLQVHHLFPKAYLYEHGYTRGDVNAVANFAFLTQKTNLEIGKRAPFEYLPEVAAKQPGALESQWIPMDPELWKPERYLDFLDARKALLAEAANRLLDSFLAGTADPTADLSRAEPPVDLEMDERSGEIDDLTAEFQELGFAAPLRDAEIADPATGHVLSVAEAFWPDGLQPGMGSSVVLEVDAEMADLSRLTELGYKVFTSIDALLGYARHRGVEGEAETTAEPGAGAEADEASTFYGYSLDTWEELVRAGLDELREVARRRTLTSYSDLAGALVDRTGLEIRAHDHAFPHLLGQIATREVEDGGPLLSALCIYKGGNEPGEGFYAIARHHGRVPAWPLNRAQKEKVWVEEVSEAYTRYAS</sequence>
<comment type="caution">
    <text evidence="3">The sequence shown here is derived from an EMBL/GenBank/DDBJ whole genome shotgun (WGS) entry which is preliminary data.</text>
</comment>
<keyword evidence="5" id="KW-1185">Reference proteome</keyword>
<dbReference type="Proteomes" id="UP000289805">
    <property type="component" value="Unassembled WGS sequence"/>
</dbReference>
<name>A0A4Q1KW02_9CELL</name>
<dbReference type="OrthoDB" id="9787127at2"/>
<organism evidence="3 4">
    <name type="scientific">Oerskovia turbata</name>
    <dbReference type="NCBI Taxonomy" id="1713"/>
    <lineage>
        <taxon>Bacteria</taxon>
        <taxon>Bacillati</taxon>
        <taxon>Actinomycetota</taxon>
        <taxon>Actinomycetes</taxon>
        <taxon>Micrococcales</taxon>
        <taxon>Cellulomonadaceae</taxon>
        <taxon>Oerskovia</taxon>
    </lineage>
</organism>
<feature type="domain" description="GmrSD restriction endonucleases N-terminal" evidence="1">
    <location>
        <begin position="4"/>
        <end position="214"/>
    </location>
</feature>
<dbReference type="RefSeq" id="WP_051702913.1">
    <property type="nucleotide sequence ID" value="NZ_JOFV01000006.1"/>
</dbReference>
<protein>
    <submittedName>
        <fullName evidence="3">DUF262 domain-containing protein</fullName>
    </submittedName>
</protein>
<dbReference type="Pfam" id="PF03235">
    <property type="entry name" value="GmrSD_N"/>
    <property type="match status" value="1"/>
</dbReference>
<evidence type="ECO:0000259" key="1">
    <source>
        <dbReference type="Pfam" id="PF03235"/>
    </source>
</evidence>
<evidence type="ECO:0000313" key="5">
    <source>
        <dbReference type="Proteomes" id="UP000290517"/>
    </source>
</evidence>
<dbReference type="PANTHER" id="PTHR37292">
    <property type="entry name" value="VNG6097C"/>
    <property type="match status" value="1"/>
</dbReference>
<dbReference type="Proteomes" id="UP000290517">
    <property type="component" value="Unassembled WGS sequence"/>
</dbReference>
<dbReference type="InterPro" id="IPR004919">
    <property type="entry name" value="GmrSD_N"/>
</dbReference>
<dbReference type="PANTHER" id="PTHR37292:SF2">
    <property type="entry name" value="DUF262 DOMAIN-CONTAINING PROTEIN"/>
    <property type="match status" value="1"/>
</dbReference>
<dbReference type="STRING" id="1713.GCA_000718325_01720"/>
<reference evidence="4 5" key="1">
    <citation type="submission" date="2019-01" db="EMBL/GenBank/DDBJ databases">
        <title>Oerskovia turbata Genome sequencing and assembly.</title>
        <authorList>
            <person name="Dou T."/>
        </authorList>
    </citation>
    <scope>NUCLEOTIDE SEQUENCE [LARGE SCALE GENOMIC DNA]</scope>
    <source>
        <strain evidence="3 4">JCM12123</strain>
        <strain evidence="2 5">JCM3160</strain>
    </source>
</reference>
<evidence type="ECO:0000313" key="4">
    <source>
        <dbReference type="Proteomes" id="UP000289805"/>
    </source>
</evidence>
<dbReference type="AlphaFoldDB" id="A0A4Q1KW02"/>